<reference evidence="1" key="1">
    <citation type="submission" date="2018-10" db="EMBL/GenBank/DDBJ databases">
        <authorList>
            <person name="Ashton P.M."/>
            <person name="Dallman T."/>
            <person name="Nair S."/>
            <person name="De Pinna E."/>
            <person name="Peters T."/>
            <person name="Grant K."/>
        </authorList>
    </citation>
    <scope>NUCLEOTIDE SEQUENCE</scope>
    <source>
        <strain evidence="1">548566</strain>
    </source>
</reference>
<dbReference type="EMBL" id="AAHQIS010000024">
    <property type="protein sequence ID" value="EBZ1963041.1"/>
    <property type="molecule type" value="Genomic_DNA"/>
</dbReference>
<accession>A0A5X2B1F2</accession>
<evidence type="ECO:0000313" key="1">
    <source>
        <dbReference type="EMBL" id="EBZ1963041.1"/>
    </source>
</evidence>
<comment type="caution">
    <text evidence="1">The sequence shown here is derived from an EMBL/GenBank/DDBJ whole genome shotgun (WGS) entry which is preliminary data.</text>
</comment>
<protein>
    <submittedName>
        <fullName evidence="1">Uncharacterized protein</fullName>
    </submittedName>
</protein>
<sequence>MNKEDSTRKTSTGMHLCFSPLSKKIVLARMRESKGRLRRVGNDRGRDVTNEAARLVWEVVRAEGGKIWWEEEDGTCLVLKAETIKTDEKENA</sequence>
<name>A0A5X2B1F2_SALET</name>
<dbReference type="InterPro" id="IPR055869">
    <property type="entry name" value="DUF7446"/>
</dbReference>
<gene>
    <name evidence="1" type="ORF">D8R59_23250</name>
</gene>
<proteinExistence type="predicted"/>
<dbReference type="Pfam" id="PF24233">
    <property type="entry name" value="DUF7446"/>
    <property type="match status" value="1"/>
</dbReference>
<dbReference type="AlphaFoldDB" id="A0A5X2B1F2"/>
<organism evidence="1">
    <name type="scientific">Salmonella enterica subsp. enterica serovar Bredeney</name>
    <dbReference type="NCBI Taxonomy" id="134047"/>
    <lineage>
        <taxon>Bacteria</taxon>
        <taxon>Pseudomonadati</taxon>
        <taxon>Pseudomonadota</taxon>
        <taxon>Gammaproteobacteria</taxon>
        <taxon>Enterobacterales</taxon>
        <taxon>Enterobacteriaceae</taxon>
        <taxon>Salmonella</taxon>
    </lineage>
</organism>